<evidence type="ECO:0000313" key="4">
    <source>
        <dbReference type="EMBL" id="BAS87666.1"/>
    </source>
</evidence>
<dbReference type="STRING" id="39947.A0A0P0W6A9"/>
<organism evidence="4 5">
    <name type="scientific">Oryza sativa subsp. japonica</name>
    <name type="common">Rice</name>
    <dbReference type="NCBI Taxonomy" id="39947"/>
    <lineage>
        <taxon>Eukaryota</taxon>
        <taxon>Viridiplantae</taxon>
        <taxon>Streptophyta</taxon>
        <taxon>Embryophyta</taxon>
        <taxon>Tracheophyta</taxon>
        <taxon>Spermatophyta</taxon>
        <taxon>Magnoliopsida</taxon>
        <taxon>Liliopsida</taxon>
        <taxon>Poales</taxon>
        <taxon>Poaceae</taxon>
        <taxon>BOP clade</taxon>
        <taxon>Oryzoideae</taxon>
        <taxon>Oryzeae</taxon>
        <taxon>Oryzinae</taxon>
        <taxon>Oryza</taxon>
        <taxon>Oryza sativa</taxon>
    </lineage>
</organism>
<evidence type="ECO:0000313" key="5">
    <source>
        <dbReference type="Proteomes" id="UP000059680"/>
    </source>
</evidence>
<name>A0A0P0W6A9_ORYSJ</name>
<dbReference type="InterPro" id="IPR001220">
    <property type="entry name" value="Legume_lectin_dom"/>
</dbReference>
<reference evidence="4 5" key="3">
    <citation type="journal article" date="2013" name="Rice">
        <title>Improvement of the Oryza sativa Nipponbare reference genome using next generation sequence and optical map data.</title>
        <authorList>
            <person name="Kawahara Y."/>
            <person name="de la Bastide M."/>
            <person name="Hamilton J.P."/>
            <person name="Kanamori H."/>
            <person name="McCombie W.R."/>
            <person name="Ouyang S."/>
            <person name="Schwartz D.C."/>
            <person name="Tanaka T."/>
            <person name="Wu J."/>
            <person name="Zhou S."/>
            <person name="Childs K.L."/>
            <person name="Davidson R.M."/>
            <person name="Lin H."/>
            <person name="Quesada-Ocampo L."/>
            <person name="Vaillancourt B."/>
            <person name="Sakai H."/>
            <person name="Lee S.S."/>
            <person name="Kim J."/>
            <person name="Numa H."/>
            <person name="Itoh T."/>
            <person name="Buell C.R."/>
            <person name="Matsumoto T."/>
        </authorList>
    </citation>
    <scope>NUCLEOTIDE SEQUENCE [LARGE SCALE GENOMIC DNA]</scope>
    <source>
        <strain evidence="5">cv. Nipponbare</strain>
    </source>
</reference>
<dbReference type="PaxDb" id="39947-A0A0P0W6A9"/>
<dbReference type="AlphaFoldDB" id="A0A0P0W6A9"/>
<dbReference type="Pfam" id="PF00139">
    <property type="entry name" value="Lectin_legB"/>
    <property type="match status" value="1"/>
</dbReference>
<dbReference type="PANTHER" id="PTHR32401">
    <property type="entry name" value="CONCANAVALIN A-LIKE LECTIN FAMILY PROTEIN"/>
    <property type="match status" value="1"/>
</dbReference>
<dbReference type="InterPro" id="IPR013320">
    <property type="entry name" value="ConA-like_dom_sf"/>
</dbReference>
<dbReference type="GO" id="GO:0030246">
    <property type="term" value="F:carbohydrate binding"/>
    <property type="evidence" value="ECO:0007669"/>
    <property type="project" value="UniProtKB-KW"/>
</dbReference>
<dbReference type="SUPFAM" id="SSF49899">
    <property type="entry name" value="Concanavalin A-like lectins/glucanases"/>
    <property type="match status" value="1"/>
</dbReference>
<proteinExistence type="inferred from homology"/>
<gene>
    <name evidence="4" type="ordered locus">Os04g0124666</name>
    <name evidence="4" type="ORF">OSNPB_040124666</name>
</gene>
<protein>
    <submittedName>
        <fullName evidence="4">Os04g0124666 protein</fullName>
    </submittedName>
</protein>
<reference evidence="4 5" key="2">
    <citation type="journal article" date="2013" name="Plant Cell Physiol.">
        <title>Rice Annotation Project Database (RAP-DB): an integrative and interactive database for rice genomics.</title>
        <authorList>
            <person name="Sakai H."/>
            <person name="Lee S.S."/>
            <person name="Tanaka T."/>
            <person name="Numa H."/>
            <person name="Kim J."/>
            <person name="Kawahara Y."/>
            <person name="Wakimoto H."/>
            <person name="Yang C.C."/>
            <person name="Iwamoto M."/>
            <person name="Abe T."/>
            <person name="Yamada Y."/>
            <person name="Muto A."/>
            <person name="Inokuchi H."/>
            <person name="Ikemura T."/>
            <person name="Matsumoto T."/>
            <person name="Sasaki T."/>
            <person name="Itoh T."/>
        </authorList>
    </citation>
    <scope>NUCLEOTIDE SEQUENCE [LARGE SCALE GENOMIC DNA]</scope>
    <source>
        <strain evidence="5">cv. Nipponbare</strain>
    </source>
</reference>
<dbReference type="InterPro" id="IPR019825">
    <property type="entry name" value="Lectin_legB_Mn/Ca_BS"/>
</dbReference>
<evidence type="ECO:0000256" key="1">
    <source>
        <dbReference type="ARBA" id="ARBA00007606"/>
    </source>
</evidence>
<sequence>MYARNVVFYIYKWVPPHSEGGNLGLVTNYNSTVYGNARFVAVEFDTFNNSYEQPAQAGDHIGIDVGSIEKSINTTRLRFSPNGTMKASITFDNISWMLVASVEFTEPPDSRYAPYRSVRNFLQIRGPCSRRRRWRLDFLQPPAEPSSCIRYCHGLSTLLLLLP</sequence>
<dbReference type="SMR" id="A0A0P0W6A9"/>
<dbReference type="Proteomes" id="UP000059680">
    <property type="component" value="Chromosome 4"/>
</dbReference>
<comment type="similarity">
    <text evidence="1">Belongs to the leguminous lectin family.</text>
</comment>
<keyword evidence="5" id="KW-1185">Reference proteome</keyword>
<dbReference type="PROSITE" id="PS00307">
    <property type="entry name" value="LECTIN_LEGUME_BETA"/>
    <property type="match status" value="1"/>
</dbReference>
<reference evidence="5" key="1">
    <citation type="journal article" date="2005" name="Nature">
        <title>The map-based sequence of the rice genome.</title>
        <authorList>
            <consortium name="International rice genome sequencing project (IRGSP)"/>
            <person name="Matsumoto T."/>
            <person name="Wu J."/>
            <person name="Kanamori H."/>
            <person name="Katayose Y."/>
            <person name="Fujisawa M."/>
            <person name="Namiki N."/>
            <person name="Mizuno H."/>
            <person name="Yamamoto K."/>
            <person name="Antonio B.A."/>
            <person name="Baba T."/>
            <person name="Sakata K."/>
            <person name="Nagamura Y."/>
            <person name="Aoki H."/>
            <person name="Arikawa K."/>
            <person name="Arita K."/>
            <person name="Bito T."/>
            <person name="Chiden Y."/>
            <person name="Fujitsuka N."/>
            <person name="Fukunaka R."/>
            <person name="Hamada M."/>
            <person name="Harada C."/>
            <person name="Hayashi A."/>
            <person name="Hijishita S."/>
            <person name="Honda M."/>
            <person name="Hosokawa S."/>
            <person name="Ichikawa Y."/>
            <person name="Idonuma A."/>
            <person name="Iijima M."/>
            <person name="Ikeda M."/>
            <person name="Ikeno M."/>
            <person name="Ito K."/>
            <person name="Ito S."/>
            <person name="Ito T."/>
            <person name="Ito Y."/>
            <person name="Ito Y."/>
            <person name="Iwabuchi A."/>
            <person name="Kamiya K."/>
            <person name="Karasawa W."/>
            <person name="Kurita K."/>
            <person name="Katagiri S."/>
            <person name="Kikuta A."/>
            <person name="Kobayashi H."/>
            <person name="Kobayashi N."/>
            <person name="Machita K."/>
            <person name="Maehara T."/>
            <person name="Masukawa M."/>
            <person name="Mizubayashi T."/>
            <person name="Mukai Y."/>
            <person name="Nagasaki H."/>
            <person name="Nagata Y."/>
            <person name="Naito S."/>
            <person name="Nakashima M."/>
            <person name="Nakama Y."/>
            <person name="Nakamichi Y."/>
            <person name="Nakamura M."/>
            <person name="Meguro A."/>
            <person name="Negishi M."/>
            <person name="Ohta I."/>
            <person name="Ohta T."/>
            <person name="Okamoto M."/>
            <person name="Ono N."/>
            <person name="Saji S."/>
            <person name="Sakaguchi M."/>
            <person name="Sakai K."/>
            <person name="Shibata M."/>
            <person name="Shimokawa T."/>
            <person name="Song J."/>
            <person name="Takazaki Y."/>
            <person name="Terasawa K."/>
            <person name="Tsugane M."/>
            <person name="Tsuji K."/>
            <person name="Ueda S."/>
            <person name="Waki K."/>
            <person name="Yamagata H."/>
            <person name="Yamamoto M."/>
            <person name="Yamamoto S."/>
            <person name="Yamane H."/>
            <person name="Yoshiki S."/>
            <person name="Yoshihara R."/>
            <person name="Yukawa K."/>
            <person name="Zhong H."/>
            <person name="Yano M."/>
            <person name="Yuan Q."/>
            <person name="Ouyang S."/>
            <person name="Liu J."/>
            <person name="Jones K.M."/>
            <person name="Gansberger K."/>
            <person name="Moffat K."/>
            <person name="Hill J."/>
            <person name="Bera J."/>
            <person name="Fadrosh D."/>
            <person name="Jin S."/>
            <person name="Johri S."/>
            <person name="Kim M."/>
            <person name="Overton L."/>
            <person name="Reardon M."/>
            <person name="Tsitrin T."/>
            <person name="Vuong H."/>
            <person name="Weaver B."/>
            <person name="Ciecko A."/>
            <person name="Tallon L."/>
            <person name="Jackson J."/>
            <person name="Pai G."/>
            <person name="Aken S.V."/>
            <person name="Utterback T."/>
            <person name="Reidmuller S."/>
            <person name="Feldblyum T."/>
            <person name="Hsiao J."/>
            <person name="Zismann V."/>
            <person name="Iobst S."/>
            <person name="de Vazeille A.R."/>
            <person name="Buell C.R."/>
            <person name="Ying K."/>
            <person name="Li Y."/>
            <person name="Lu T."/>
            <person name="Huang Y."/>
            <person name="Zhao Q."/>
            <person name="Feng Q."/>
            <person name="Zhang L."/>
            <person name="Zhu J."/>
            <person name="Weng Q."/>
            <person name="Mu J."/>
            <person name="Lu Y."/>
            <person name="Fan D."/>
            <person name="Liu Y."/>
            <person name="Guan J."/>
            <person name="Zhang Y."/>
            <person name="Yu S."/>
            <person name="Liu X."/>
            <person name="Zhang Y."/>
            <person name="Hong G."/>
            <person name="Han B."/>
            <person name="Choisne N."/>
            <person name="Demange N."/>
            <person name="Orjeda G."/>
            <person name="Samain S."/>
            <person name="Cattolico L."/>
            <person name="Pelletier E."/>
            <person name="Couloux A."/>
            <person name="Segurens B."/>
            <person name="Wincker P."/>
            <person name="D'Hont A."/>
            <person name="Scarpelli C."/>
            <person name="Weissenbach J."/>
            <person name="Salanoubat M."/>
            <person name="Quetier F."/>
            <person name="Yu Y."/>
            <person name="Kim H.R."/>
            <person name="Rambo T."/>
            <person name="Currie J."/>
            <person name="Collura K."/>
            <person name="Luo M."/>
            <person name="Yang T."/>
            <person name="Ammiraju J.S.S."/>
            <person name="Engler F."/>
            <person name="Soderlund C."/>
            <person name="Wing R.A."/>
            <person name="Palmer L.E."/>
            <person name="de la Bastide M."/>
            <person name="Spiegel L."/>
            <person name="Nascimento L."/>
            <person name="Zutavern T."/>
            <person name="O'Shaughnessy A."/>
            <person name="Dike S."/>
            <person name="Dedhia N."/>
            <person name="Preston R."/>
            <person name="Balija V."/>
            <person name="McCombie W.R."/>
            <person name="Chow T."/>
            <person name="Chen H."/>
            <person name="Chung M."/>
            <person name="Chen C."/>
            <person name="Shaw J."/>
            <person name="Wu H."/>
            <person name="Hsiao K."/>
            <person name="Chao Y."/>
            <person name="Chu M."/>
            <person name="Cheng C."/>
            <person name="Hour A."/>
            <person name="Lee P."/>
            <person name="Lin S."/>
            <person name="Lin Y."/>
            <person name="Liou J."/>
            <person name="Liu S."/>
            <person name="Hsing Y."/>
            <person name="Raghuvanshi S."/>
            <person name="Mohanty A."/>
            <person name="Bharti A.K."/>
            <person name="Gaur A."/>
            <person name="Gupta V."/>
            <person name="Kumar D."/>
            <person name="Ravi V."/>
            <person name="Vij S."/>
            <person name="Kapur A."/>
            <person name="Khurana P."/>
            <person name="Khurana P."/>
            <person name="Khurana J.P."/>
            <person name="Tyagi A.K."/>
            <person name="Gaikwad K."/>
            <person name="Singh A."/>
            <person name="Dalal V."/>
            <person name="Srivastava S."/>
            <person name="Dixit A."/>
            <person name="Pal A.K."/>
            <person name="Ghazi I.A."/>
            <person name="Yadav M."/>
            <person name="Pandit A."/>
            <person name="Bhargava A."/>
            <person name="Sureshbabu K."/>
            <person name="Batra K."/>
            <person name="Sharma T.R."/>
            <person name="Mohapatra T."/>
            <person name="Singh N.K."/>
            <person name="Messing J."/>
            <person name="Nelson A.B."/>
            <person name="Fuks G."/>
            <person name="Kavchok S."/>
            <person name="Keizer G."/>
            <person name="Linton E."/>
            <person name="Llaca V."/>
            <person name="Song R."/>
            <person name="Tanyolac B."/>
            <person name="Young S."/>
            <person name="Ho-Il K."/>
            <person name="Hahn J.H."/>
            <person name="Sangsakoo G."/>
            <person name="Vanavichit A."/>
            <person name="de Mattos Luiz.A.T."/>
            <person name="Zimmer P.D."/>
            <person name="Malone G."/>
            <person name="Dellagostin O."/>
            <person name="de Oliveira A.C."/>
            <person name="Bevan M."/>
            <person name="Bancroft I."/>
            <person name="Minx P."/>
            <person name="Cordum H."/>
            <person name="Wilson R."/>
            <person name="Cheng Z."/>
            <person name="Jin W."/>
            <person name="Jiang J."/>
            <person name="Leong S.A."/>
            <person name="Iwama H."/>
            <person name="Gojobori T."/>
            <person name="Itoh T."/>
            <person name="Niimura Y."/>
            <person name="Fujii Y."/>
            <person name="Habara T."/>
            <person name="Sakai H."/>
            <person name="Sato Y."/>
            <person name="Wilson G."/>
            <person name="Kumar K."/>
            <person name="McCouch S."/>
            <person name="Juretic N."/>
            <person name="Hoen D."/>
            <person name="Wright S."/>
            <person name="Bruskiewich R."/>
            <person name="Bureau T."/>
            <person name="Miyao A."/>
            <person name="Hirochika H."/>
            <person name="Nishikawa T."/>
            <person name="Kadowaki K."/>
            <person name="Sugiura M."/>
            <person name="Burr B."/>
            <person name="Sasaki T."/>
        </authorList>
    </citation>
    <scope>NUCLEOTIDE SEQUENCE [LARGE SCALE GENOMIC DNA]</scope>
    <source>
        <strain evidence="5">cv. Nipponbare</strain>
    </source>
</reference>
<dbReference type="EMBL" id="AP014960">
    <property type="protein sequence ID" value="BAS87666.1"/>
    <property type="molecule type" value="Genomic_DNA"/>
</dbReference>
<accession>A0A0P0W6A9</accession>
<dbReference type="InParanoid" id="A0A0P0W6A9"/>
<dbReference type="PANTHER" id="PTHR32401:SF49">
    <property type="entry name" value="OS10G0129200 PROTEIN"/>
    <property type="match status" value="1"/>
</dbReference>
<dbReference type="InterPro" id="IPR050258">
    <property type="entry name" value="Leguminous_Lectin"/>
</dbReference>
<evidence type="ECO:0000256" key="2">
    <source>
        <dbReference type="ARBA" id="ARBA00022734"/>
    </source>
</evidence>
<evidence type="ECO:0000259" key="3">
    <source>
        <dbReference type="Pfam" id="PF00139"/>
    </source>
</evidence>
<dbReference type="Gene3D" id="2.60.120.200">
    <property type="match status" value="1"/>
</dbReference>
<keyword evidence="2" id="KW-0430">Lectin</keyword>
<feature type="domain" description="Legume lectin" evidence="3">
    <location>
        <begin position="15"/>
        <end position="101"/>
    </location>
</feature>